<gene>
    <name evidence="2" type="ORF">FBUS_03144</name>
</gene>
<evidence type="ECO:0000313" key="3">
    <source>
        <dbReference type="Proteomes" id="UP000728185"/>
    </source>
</evidence>
<dbReference type="EMBL" id="LUCM01004859">
    <property type="protein sequence ID" value="KAA0193714.1"/>
    <property type="molecule type" value="Genomic_DNA"/>
</dbReference>
<feature type="region of interest" description="Disordered" evidence="1">
    <location>
        <begin position="200"/>
        <end position="259"/>
    </location>
</feature>
<organism evidence="2 3">
    <name type="scientific">Fasciolopsis buskii</name>
    <dbReference type="NCBI Taxonomy" id="27845"/>
    <lineage>
        <taxon>Eukaryota</taxon>
        <taxon>Metazoa</taxon>
        <taxon>Spiralia</taxon>
        <taxon>Lophotrochozoa</taxon>
        <taxon>Platyhelminthes</taxon>
        <taxon>Trematoda</taxon>
        <taxon>Digenea</taxon>
        <taxon>Plagiorchiida</taxon>
        <taxon>Echinostomata</taxon>
        <taxon>Echinostomatoidea</taxon>
        <taxon>Fasciolidae</taxon>
        <taxon>Fasciolopsis</taxon>
    </lineage>
</organism>
<dbReference type="OrthoDB" id="6239044at2759"/>
<dbReference type="Proteomes" id="UP000728185">
    <property type="component" value="Unassembled WGS sequence"/>
</dbReference>
<dbReference type="AlphaFoldDB" id="A0A8E0VKI3"/>
<keyword evidence="3" id="KW-1185">Reference proteome</keyword>
<evidence type="ECO:0000256" key="1">
    <source>
        <dbReference type="SAM" id="MobiDB-lite"/>
    </source>
</evidence>
<feature type="compositionally biased region" description="Basic and acidic residues" evidence="1">
    <location>
        <begin position="218"/>
        <end position="235"/>
    </location>
</feature>
<accession>A0A8E0VKI3</accession>
<reference evidence="2" key="1">
    <citation type="submission" date="2019-05" db="EMBL/GenBank/DDBJ databases">
        <title>Annotation for the trematode Fasciolopsis buski.</title>
        <authorList>
            <person name="Choi Y.-J."/>
        </authorList>
    </citation>
    <scope>NUCLEOTIDE SEQUENCE</scope>
    <source>
        <strain evidence="2">HT</strain>
        <tissue evidence="2">Whole worm</tissue>
    </source>
</reference>
<evidence type="ECO:0000313" key="2">
    <source>
        <dbReference type="EMBL" id="KAA0193714.1"/>
    </source>
</evidence>
<protein>
    <submittedName>
        <fullName evidence="2">Uncharacterized protein</fullName>
    </submittedName>
</protein>
<sequence>MSLVDKGPIVDPKEHINRSSFVIQNEANETLSQLTTDSSKNLPLTNDQPIEVGSKTSVRLIWKAFVQTPVRLTEADTWPISKPEQYGSIAMEKASSYTMNQTIRGYRHMLPHMIEVPEVKNFLGSLSTPRITTTRQLFNSPRGKAPRFLKTLPPKHPKFPLLKRSSQFEDFLTVFQNSAPVGRDSVLSKYVDELPTAVATGSEECDGSDNYTQSDESVLEHETYGKPYENIERRKFSSLSSSESRRTHRKKYPGKSKSSSLVSKKRLKFCPTAFRSLAALESLKQQRAQLGITEMALGGSSYLNIRAFNDTESVMETLRKSQIKLFHIQSSSGQISQTGGLGIDVIDLKDKITSFEILDAKIRDHDLNLPVNSDNVEKLRKLYQVTIMREPMLRMLFTTLRPDSLPPDLQRLVRMASLYRQLPGFERPTDEQDVSTSSFDLELPKDDAIAVNDPEHLWMEAGVLIVGLFVQWMKKVQPNQLIHFLNANEVETVLRDFGKKLQETYQVPTSTTRQDLQEAIAACAEQTGLVPVLLRTTEDWLDNLLGCLSSSERTVREQTCYVLAYLFTNSTLVTFIRNYATYDIPYDVTVAVLHAMELHQASFLHYYCLLAFMIEGCPIFSILNAVIEIGPRSPNVLLNHMWPRLIYYALKYWNTKQFLRDRGQLKILNECIERAYLRGISRKNAKLAQIQLSRRFKIITKPTTVWLDEWKKFDS</sequence>
<comment type="caution">
    <text evidence="2">The sequence shown here is derived from an EMBL/GenBank/DDBJ whole genome shotgun (WGS) entry which is preliminary data.</text>
</comment>
<name>A0A8E0VKI3_9TREM</name>
<proteinExistence type="predicted"/>